<dbReference type="InterPro" id="IPR000120">
    <property type="entry name" value="Amidase"/>
</dbReference>
<dbReference type="InterPro" id="IPR023631">
    <property type="entry name" value="Amidase_dom"/>
</dbReference>
<dbReference type="Pfam" id="PF01425">
    <property type="entry name" value="Amidase"/>
    <property type="match status" value="1"/>
</dbReference>
<accession>A0A679GT06</accession>
<dbReference type="KEGG" id="poj:PtoMrB4_45760"/>
<dbReference type="AlphaFoldDB" id="A0A679GT06"/>
<organism evidence="3 4">
    <name type="scientific">Metapseudomonas otitidis</name>
    <dbReference type="NCBI Taxonomy" id="319939"/>
    <lineage>
        <taxon>Bacteria</taxon>
        <taxon>Pseudomonadati</taxon>
        <taxon>Pseudomonadota</taxon>
        <taxon>Gammaproteobacteria</taxon>
        <taxon>Pseudomonadales</taxon>
        <taxon>Pseudomonadaceae</taxon>
        <taxon>Metapseudomonas</taxon>
    </lineage>
</organism>
<evidence type="ECO:0000256" key="1">
    <source>
        <dbReference type="ARBA" id="ARBA00009199"/>
    </source>
</evidence>
<dbReference type="PANTHER" id="PTHR11895">
    <property type="entry name" value="TRANSAMIDASE"/>
    <property type="match status" value="1"/>
</dbReference>
<dbReference type="Proteomes" id="UP000501237">
    <property type="component" value="Chromosome"/>
</dbReference>
<dbReference type="RefSeq" id="WP_197939499.1">
    <property type="nucleotide sequence ID" value="NZ_AP022642.1"/>
</dbReference>
<gene>
    <name evidence="3" type="ORF">PtoMrB4_45760</name>
</gene>
<dbReference type="Gene3D" id="3.90.1300.10">
    <property type="entry name" value="Amidase signature (AS) domain"/>
    <property type="match status" value="1"/>
</dbReference>
<feature type="domain" description="Amidase" evidence="2">
    <location>
        <begin position="25"/>
        <end position="459"/>
    </location>
</feature>
<dbReference type="PANTHER" id="PTHR11895:SF7">
    <property type="entry name" value="GLUTAMYL-TRNA(GLN) AMIDOTRANSFERASE SUBUNIT A, MITOCHONDRIAL"/>
    <property type="match status" value="1"/>
</dbReference>
<proteinExistence type="inferred from homology"/>
<comment type="similarity">
    <text evidence="1">Belongs to the amidase family.</text>
</comment>
<evidence type="ECO:0000313" key="3">
    <source>
        <dbReference type="EMBL" id="BCA30599.1"/>
    </source>
</evidence>
<dbReference type="InterPro" id="IPR036928">
    <property type="entry name" value="AS_sf"/>
</dbReference>
<protein>
    <submittedName>
        <fullName evidence="3">Amidase</fullName>
    </submittedName>
</protein>
<dbReference type="PIRSF" id="PIRSF001221">
    <property type="entry name" value="Amidase_fungi"/>
    <property type="match status" value="1"/>
</dbReference>
<reference evidence="3 4" key="1">
    <citation type="journal article" date="2020" name="Microbiol. Resour. Announc.">
        <title>Complete genome sequence of Pseudomonas otitidis strain MrB4, isolated from Lake Biwa in Japan.</title>
        <authorList>
            <person name="Miyazaki K."/>
            <person name="Hase E."/>
            <person name="Maruya T."/>
        </authorList>
    </citation>
    <scope>NUCLEOTIDE SEQUENCE [LARGE SCALE GENOMIC DNA]</scope>
    <source>
        <strain evidence="3 4">MrB4</strain>
    </source>
</reference>
<dbReference type="GeneID" id="57399796"/>
<evidence type="ECO:0000259" key="2">
    <source>
        <dbReference type="Pfam" id="PF01425"/>
    </source>
</evidence>
<sequence length="501" mass="52842">MTDHRLQTARTLAQAIAAGECSSVEMTQRALASIQARNPALNALVTLNAEQALDTARQVDAGLIRGPLAGVPITLKDAFETAGLRTTSSHKPLSSHVPQRDASAVARLRAAGAVILGKTNLPELAGDLQCNSPLFGRCNNPWDLERTSGGSSGGSAVSVAAGHAWLDLGSDIGGSIRIPAAFCGVAGFKATENRIPRTGHIPHLPGTARSVRHLLAFGCLARTVDDLRLGFELIAGPDGHDSEVPPLPIQPAQPVSARSLRIAWWDEFPIPLSTATRDVLKATVQRLESAGVTVQRIQPPGFDLASCWNAYGAVAGAEIALGMPRLTRTLFATAGSLLPGLGPLTRALLKGMRLDARTYNQGLHLREQQLNALESFLGTWDAWLCPTVVISAFEHQSNPLGRLTVDGQRYPYLDAGIGLTCPFSLTGHPVLDLPAGLDAHGLPVGLQLIGKRWQDERLLDIGAALEPLFGPSPALACLDKDLPWKPARPAPASTAASTSPG</sequence>
<name>A0A679GT06_9GAMM</name>
<evidence type="ECO:0000313" key="4">
    <source>
        <dbReference type="Proteomes" id="UP000501237"/>
    </source>
</evidence>
<dbReference type="SUPFAM" id="SSF75304">
    <property type="entry name" value="Amidase signature (AS) enzymes"/>
    <property type="match status" value="1"/>
</dbReference>
<dbReference type="EMBL" id="AP022642">
    <property type="protein sequence ID" value="BCA30599.1"/>
    <property type="molecule type" value="Genomic_DNA"/>
</dbReference>
<dbReference type="GO" id="GO:0003824">
    <property type="term" value="F:catalytic activity"/>
    <property type="evidence" value="ECO:0007669"/>
    <property type="project" value="InterPro"/>
</dbReference>